<dbReference type="CDD" id="cd00082">
    <property type="entry name" value="HisKA"/>
    <property type="match status" value="1"/>
</dbReference>
<dbReference type="SMART" id="SM00388">
    <property type="entry name" value="HisKA"/>
    <property type="match status" value="1"/>
</dbReference>
<evidence type="ECO:0000256" key="10">
    <source>
        <dbReference type="ARBA" id="ARBA00022840"/>
    </source>
</evidence>
<sequence>MTLRTRVLWLLLTAFTVSAVCQYAIGHLVIYPRFLELDRAQAAQNLERAIQALQRELDFLIPSINDWAVWDETYRFVQERNQDFIDSNLNPLALEQLDVNVLAFYDQADQRIWVGSHSLNPDEPGQLAEIAAPSRFPPHSIATRQASPDAAVGGLLWTPRGLFLVGYRLVLQSSGEGPPMGTILMARFLDEHSIDRLGHQAGVDLHLSPPETDTEPTGQTQSVGRLTLTSIKLYETPDETTGTTTLIGLDGQPMLTLAVTTPRQIAARGQESLWLTSLSLAGAGTLVLGLLLVMLNRIVLAPLSLLTRHATRLGTSDALDARLDLDRHDEIGVLAEAFDRMTAHLAQARQRLLDQLDALAEARDHAEAANRAKSDFLATMSHEIRTPMNAVLGMAELLLATDLDAQQQRFAQTIHRSGGALLDIINDILDVSKIEAGKLTLAPHDFDPRLLIEETAQTFSESASAKGLRLTVRLPRDLPGLVHGDSTRLRQILFNLIGNALKFTEHGEIRVSASLTIHADERMTLAIEVRDTGSGIAPEFQAEIFEAFAQGDGSTTRRHGGTGLGLAISQRLAHLMDGSIRVESTPGQGSCFTLEVRLDSARGGGASMTFESRHNPVTADTAPWEPLSGRVLLVEDNAVNREMASLMLDSLGLEVVTAVDGVQAERAVTCGDHFDLVLMDCHMPVMDGFDAAQAIRTWEQTHADPARRRLPILALTANVEKGVRETCTGAGMDGYLSKPFSQTRLRAAILPWLAPGTKPVESAPEPTTLTDLATLDRAPLAAIRTLRQPGQPDPLERVVGLYLQSALSLKQRLQQALNAGDAEQLRQAAHTLKSSSANLGGQRLAARCHELEDLGRDGRLPDAAVKLAEVEHEFAGFVAALEAVIRPAELEESA</sequence>
<dbReference type="GO" id="GO:0000155">
    <property type="term" value="F:phosphorelay sensor kinase activity"/>
    <property type="evidence" value="ECO:0007669"/>
    <property type="project" value="InterPro"/>
</dbReference>
<evidence type="ECO:0000256" key="13">
    <source>
        <dbReference type="ARBA" id="ARBA00023136"/>
    </source>
</evidence>
<dbReference type="Gene3D" id="1.10.287.130">
    <property type="match status" value="1"/>
</dbReference>
<dbReference type="SUPFAM" id="SSF55874">
    <property type="entry name" value="ATPase domain of HSP90 chaperone/DNA topoisomerase II/histidine kinase"/>
    <property type="match status" value="1"/>
</dbReference>
<keyword evidence="21" id="KW-1185">Reference proteome</keyword>
<dbReference type="PANTHER" id="PTHR45339">
    <property type="entry name" value="HYBRID SIGNAL TRANSDUCTION HISTIDINE KINASE J"/>
    <property type="match status" value="1"/>
</dbReference>
<dbReference type="SUPFAM" id="SSF158472">
    <property type="entry name" value="HAMP domain-like"/>
    <property type="match status" value="1"/>
</dbReference>
<dbReference type="InterPro" id="IPR036097">
    <property type="entry name" value="HisK_dim/P_sf"/>
</dbReference>
<dbReference type="InterPro" id="IPR001789">
    <property type="entry name" value="Sig_transdc_resp-reg_receiver"/>
</dbReference>
<evidence type="ECO:0000259" key="17">
    <source>
        <dbReference type="PROSITE" id="PS50110"/>
    </source>
</evidence>
<proteinExistence type="predicted"/>
<dbReference type="SMART" id="SM00387">
    <property type="entry name" value="HATPase_c"/>
    <property type="match status" value="1"/>
</dbReference>
<feature type="modified residue" description="Phosphohistidine" evidence="14">
    <location>
        <position position="830"/>
    </location>
</feature>
<dbReference type="InterPro" id="IPR036641">
    <property type="entry name" value="HPT_dom_sf"/>
</dbReference>
<dbReference type="eggNOG" id="COG2198">
    <property type="taxonomic scope" value="Bacteria"/>
</dbReference>
<dbReference type="SMART" id="SM00448">
    <property type="entry name" value="REC"/>
    <property type="match status" value="1"/>
</dbReference>
<keyword evidence="6" id="KW-0808">Transferase</keyword>
<evidence type="ECO:0000259" key="16">
    <source>
        <dbReference type="PROSITE" id="PS50109"/>
    </source>
</evidence>
<evidence type="ECO:0000256" key="1">
    <source>
        <dbReference type="ARBA" id="ARBA00000085"/>
    </source>
</evidence>
<protein>
    <recommendedName>
        <fullName evidence="3">histidine kinase</fullName>
        <ecNumber evidence="3">2.7.13.3</ecNumber>
    </recommendedName>
</protein>
<dbReference type="CDD" id="cd16922">
    <property type="entry name" value="HATPase_EvgS-ArcB-TorS-like"/>
    <property type="match status" value="1"/>
</dbReference>
<dbReference type="Gene3D" id="6.10.340.10">
    <property type="match status" value="1"/>
</dbReference>
<evidence type="ECO:0000256" key="2">
    <source>
        <dbReference type="ARBA" id="ARBA00004651"/>
    </source>
</evidence>
<dbReference type="PROSITE" id="PS50110">
    <property type="entry name" value="RESPONSE_REGULATORY"/>
    <property type="match status" value="1"/>
</dbReference>
<keyword evidence="9 20" id="KW-0418">Kinase</keyword>
<dbReference type="SUPFAM" id="SSF47384">
    <property type="entry name" value="Homodimeric domain of signal transducing histidine kinase"/>
    <property type="match status" value="1"/>
</dbReference>
<comment type="subcellular location">
    <subcellularLocation>
        <location evidence="2">Cell membrane</location>
        <topology evidence="2">Multi-pass membrane protein</topology>
    </subcellularLocation>
</comment>
<dbReference type="SMART" id="SM00304">
    <property type="entry name" value="HAMP"/>
    <property type="match status" value="1"/>
</dbReference>
<organism evidence="20 21">
    <name type="scientific">Allochromatium vinosum (strain ATCC 17899 / DSM 180 / NBRC 103801 / NCIMB 10441 / D)</name>
    <name type="common">Chromatium vinosum</name>
    <dbReference type="NCBI Taxonomy" id="572477"/>
    <lineage>
        <taxon>Bacteria</taxon>
        <taxon>Pseudomonadati</taxon>
        <taxon>Pseudomonadota</taxon>
        <taxon>Gammaproteobacteria</taxon>
        <taxon>Chromatiales</taxon>
        <taxon>Chromatiaceae</taxon>
        <taxon>Allochromatium</taxon>
    </lineage>
</organism>
<evidence type="ECO:0000256" key="6">
    <source>
        <dbReference type="ARBA" id="ARBA00022679"/>
    </source>
</evidence>
<dbReference type="InterPro" id="IPR005467">
    <property type="entry name" value="His_kinase_dom"/>
</dbReference>
<evidence type="ECO:0000256" key="15">
    <source>
        <dbReference type="PROSITE-ProRule" id="PRU00169"/>
    </source>
</evidence>
<evidence type="ECO:0000256" key="14">
    <source>
        <dbReference type="PROSITE-ProRule" id="PRU00110"/>
    </source>
</evidence>
<accession>D3RPD2</accession>
<dbReference type="GO" id="GO:0005524">
    <property type="term" value="F:ATP binding"/>
    <property type="evidence" value="ECO:0007669"/>
    <property type="project" value="UniProtKB-KW"/>
</dbReference>
<dbReference type="Proteomes" id="UP000001441">
    <property type="component" value="Chromosome"/>
</dbReference>
<name>D3RPD2_ALLVD</name>
<evidence type="ECO:0000256" key="3">
    <source>
        <dbReference type="ARBA" id="ARBA00012438"/>
    </source>
</evidence>
<dbReference type="SUPFAM" id="SSF52172">
    <property type="entry name" value="CheY-like"/>
    <property type="match status" value="1"/>
</dbReference>
<feature type="domain" description="HAMP" evidence="18">
    <location>
        <begin position="297"/>
        <end position="350"/>
    </location>
</feature>
<keyword evidence="13" id="KW-0472">Membrane</keyword>
<dbReference type="AlphaFoldDB" id="D3RPD2"/>
<dbReference type="OrthoDB" id="9810730at2"/>
<keyword evidence="10" id="KW-0067">ATP-binding</keyword>
<feature type="domain" description="Histidine kinase" evidence="16">
    <location>
        <begin position="379"/>
        <end position="600"/>
    </location>
</feature>
<dbReference type="PROSITE" id="PS50109">
    <property type="entry name" value="HIS_KIN"/>
    <property type="match status" value="1"/>
</dbReference>
<dbReference type="PROSITE" id="PS50885">
    <property type="entry name" value="HAMP"/>
    <property type="match status" value="1"/>
</dbReference>
<dbReference type="STRING" id="572477.Alvin_2612"/>
<dbReference type="CDD" id="cd06225">
    <property type="entry name" value="HAMP"/>
    <property type="match status" value="1"/>
</dbReference>
<feature type="modified residue" description="4-aspartylphosphate" evidence="15">
    <location>
        <position position="680"/>
    </location>
</feature>
<dbReference type="EMBL" id="CP001896">
    <property type="protein sequence ID" value="ADC63522.1"/>
    <property type="molecule type" value="Genomic_DNA"/>
</dbReference>
<evidence type="ECO:0000313" key="21">
    <source>
        <dbReference type="Proteomes" id="UP000001441"/>
    </source>
</evidence>
<dbReference type="InterPro" id="IPR004358">
    <property type="entry name" value="Sig_transdc_His_kin-like_C"/>
</dbReference>
<dbReference type="KEGG" id="alv:Alvin_2612"/>
<evidence type="ECO:0000259" key="18">
    <source>
        <dbReference type="PROSITE" id="PS50885"/>
    </source>
</evidence>
<keyword evidence="5 15" id="KW-0597">Phosphoprotein</keyword>
<dbReference type="FunFam" id="3.30.565.10:FF:000010">
    <property type="entry name" value="Sensor histidine kinase RcsC"/>
    <property type="match status" value="1"/>
</dbReference>
<evidence type="ECO:0000256" key="11">
    <source>
        <dbReference type="ARBA" id="ARBA00022989"/>
    </source>
</evidence>
<keyword evidence="11" id="KW-1133">Transmembrane helix</keyword>
<feature type="domain" description="Response regulatory" evidence="17">
    <location>
        <begin position="630"/>
        <end position="753"/>
    </location>
</feature>
<dbReference type="InterPro" id="IPR003594">
    <property type="entry name" value="HATPase_dom"/>
</dbReference>
<dbReference type="EC" id="2.7.13.3" evidence="3"/>
<reference evidence="20 21" key="1">
    <citation type="journal article" date="2011" name="Stand. Genomic Sci.">
        <title>Complete genome sequence of Allochromatium vinosum DSM 180(T).</title>
        <authorList>
            <person name="Weissgerber T."/>
            <person name="Zigann R."/>
            <person name="Bruce D."/>
            <person name="Chang Y.J."/>
            <person name="Detter J.C."/>
            <person name="Han C."/>
            <person name="Hauser L."/>
            <person name="Jeffries C.D."/>
            <person name="Land M."/>
            <person name="Munk A.C."/>
            <person name="Tapia R."/>
            <person name="Dahl C."/>
        </authorList>
    </citation>
    <scope>NUCLEOTIDE SEQUENCE [LARGE SCALE GENOMIC DNA]</scope>
    <source>
        <strain evidence="21">ATCC 17899 / DSM 180 / NBRC 103801 / NCIMB 10441 / D</strain>
    </source>
</reference>
<keyword evidence="12" id="KW-0902">Two-component regulatory system</keyword>
<keyword evidence="8" id="KW-0547">Nucleotide-binding</keyword>
<evidence type="ECO:0000256" key="9">
    <source>
        <dbReference type="ARBA" id="ARBA00022777"/>
    </source>
</evidence>
<dbReference type="InterPro" id="IPR003661">
    <property type="entry name" value="HisK_dim/P_dom"/>
</dbReference>
<dbReference type="SMART" id="SM00073">
    <property type="entry name" value="HPT"/>
    <property type="match status" value="1"/>
</dbReference>
<dbReference type="PRINTS" id="PR00344">
    <property type="entry name" value="BCTRLSENSOR"/>
</dbReference>
<dbReference type="Gene3D" id="3.30.565.10">
    <property type="entry name" value="Histidine kinase-like ATPase, C-terminal domain"/>
    <property type="match status" value="1"/>
</dbReference>
<dbReference type="InterPro" id="IPR007892">
    <property type="entry name" value="CHASE4"/>
</dbReference>
<keyword evidence="4" id="KW-1003">Cell membrane</keyword>
<dbReference type="PROSITE" id="PS50894">
    <property type="entry name" value="HPT"/>
    <property type="match status" value="1"/>
</dbReference>
<evidence type="ECO:0000256" key="12">
    <source>
        <dbReference type="ARBA" id="ARBA00023012"/>
    </source>
</evidence>
<evidence type="ECO:0000256" key="7">
    <source>
        <dbReference type="ARBA" id="ARBA00022692"/>
    </source>
</evidence>
<dbReference type="Pfam" id="PF00072">
    <property type="entry name" value="Response_reg"/>
    <property type="match status" value="1"/>
</dbReference>
<dbReference type="eggNOG" id="COG2205">
    <property type="taxonomic scope" value="Bacteria"/>
</dbReference>
<dbReference type="Pfam" id="PF01627">
    <property type="entry name" value="Hpt"/>
    <property type="match status" value="1"/>
</dbReference>
<dbReference type="Pfam" id="PF02518">
    <property type="entry name" value="HATPase_c"/>
    <property type="match status" value="1"/>
</dbReference>
<evidence type="ECO:0000256" key="4">
    <source>
        <dbReference type="ARBA" id="ARBA00022475"/>
    </source>
</evidence>
<dbReference type="InterPro" id="IPR036890">
    <property type="entry name" value="HATPase_C_sf"/>
</dbReference>
<dbReference type="Gene3D" id="1.20.120.160">
    <property type="entry name" value="HPT domain"/>
    <property type="match status" value="1"/>
</dbReference>
<evidence type="ECO:0000259" key="19">
    <source>
        <dbReference type="PROSITE" id="PS50894"/>
    </source>
</evidence>
<evidence type="ECO:0000256" key="5">
    <source>
        <dbReference type="ARBA" id="ARBA00022553"/>
    </source>
</evidence>
<dbReference type="InterPro" id="IPR008207">
    <property type="entry name" value="Sig_transdc_His_kin_Hpt_dom"/>
</dbReference>
<evidence type="ECO:0000256" key="8">
    <source>
        <dbReference type="ARBA" id="ARBA00022741"/>
    </source>
</evidence>
<gene>
    <name evidence="20" type="ordered locus">Alvin_2612</name>
</gene>
<dbReference type="CDD" id="cd17546">
    <property type="entry name" value="REC_hyHK_CKI1_RcsC-like"/>
    <property type="match status" value="1"/>
</dbReference>
<comment type="catalytic activity">
    <reaction evidence="1">
        <text>ATP + protein L-histidine = ADP + protein N-phospho-L-histidine.</text>
        <dbReference type="EC" id="2.7.13.3"/>
    </reaction>
</comment>
<dbReference type="eggNOG" id="COG3322">
    <property type="taxonomic scope" value="Bacteria"/>
</dbReference>
<dbReference type="Pfam" id="PF05228">
    <property type="entry name" value="CHASE4"/>
    <property type="match status" value="1"/>
</dbReference>
<dbReference type="PANTHER" id="PTHR45339:SF1">
    <property type="entry name" value="HYBRID SIGNAL TRANSDUCTION HISTIDINE KINASE J"/>
    <property type="match status" value="1"/>
</dbReference>
<dbReference type="SUPFAM" id="SSF47226">
    <property type="entry name" value="Histidine-containing phosphotransfer domain, HPT domain"/>
    <property type="match status" value="1"/>
</dbReference>
<evidence type="ECO:0000313" key="20">
    <source>
        <dbReference type="EMBL" id="ADC63522.1"/>
    </source>
</evidence>
<dbReference type="Gene3D" id="3.40.50.2300">
    <property type="match status" value="1"/>
</dbReference>
<dbReference type="InterPro" id="IPR003660">
    <property type="entry name" value="HAMP_dom"/>
</dbReference>
<feature type="domain" description="HPt" evidence="19">
    <location>
        <begin position="791"/>
        <end position="888"/>
    </location>
</feature>
<dbReference type="InterPro" id="IPR011006">
    <property type="entry name" value="CheY-like_superfamily"/>
</dbReference>
<dbReference type="GO" id="GO:0005886">
    <property type="term" value="C:plasma membrane"/>
    <property type="evidence" value="ECO:0007669"/>
    <property type="project" value="UniProtKB-SubCell"/>
</dbReference>
<dbReference type="FunFam" id="1.10.287.130:FF:000004">
    <property type="entry name" value="Ethylene receptor 1"/>
    <property type="match status" value="1"/>
</dbReference>
<dbReference type="Pfam" id="PF00512">
    <property type="entry name" value="HisKA"/>
    <property type="match status" value="1"/>
</dbReference>
<dbReference type="HOGENOM" id="CLU_323303_0_0_6"/>
<dbReference type="eggNOG" id="COG0784">
    <property type="taxonomic scope" value="Bacteria"/>
</dbReference>
<dbReference type="Pfam" id="PF00672">
    <property type="entry name" value="HAMP"/>
    <property type="match status" value="1"/>
</dbReference>
<dbReference type="RefSeq" id="WP_012971790.1">
    <property type="nucleotide sequence ID" value="NC_013851.1"/>
</dbReference>
<dbReference type="CDD" id="cd00088">
    <property type="entry name" value="HPT"/>
    <property type="match status" value="1"/>
</dbReference>
<keyword evidence="7" id="KW-0812">Transmembrane</keyword>